<keyword evidence="5" id="KW-0624">Polysaccharide degradation</keyword>
<comment type="similarity">
    <text evidence="6">Belongs to the glycosyl hydrolase 74 family.</text>
</comment>
<dbReference type="EMBL" id="JBIGIC010000008">
    <property type="protein sequence ID" value="MFG6488486.1"/>
    <property type="molecule type" value="Genomic_DNA"/>
</dbReference>
<evidence type="ECO:0000256" key="5">
    <source>
        <dbReference type="ARBA" id="ARBA00023326"/>
    </source>
</evidence>
<dbReference type="CDD" id="cd15482">
    <property type="entry name" value="Sialidase_non-viral"/>
    <property type="match status" value="1"/>
</dbReference>
<gene>
    <name evidence="8" type="ORF">ACG04R_17500</name>
</gene>
<keyword evidence="3" id="KW-0119">Carbohydrate metabolism</keyword>
<name>A0ABW7HF00_9BURK</name>
<organism evidence="8 9">
    <name type="scientific">Pelomonas candidula</name>
    <dbReference type="NCBI Taxonomy" id="3299025"/>
    <lineage>
        <taxon>Bacteria</taxon>
        <taxon>Pseudomonadati</taxon>
        <taxon>Pseudomonadota</taxon>
        <taxon>Betaproteobacteria</taxon>
        <taxon>Burkholderiales</taxon>
        <taxon>Sphaerotilaceae</taxon>
        <taxon>Roseateles</taxon>
    </lineage>
</organism>
<dbReference type="RefSeq" id="WP_394413472.1">
    <property type="nucleotide sequence ID" value="NZ_JBIGIC010000008.1"/>
</dbReference>
<reference evidence="8 9" key="1">
    <citation type="submission" date="2024-08" db="EMBL/GenBank/DDBJ databases">
        <authorList>
            <person name="Lu H."/>
        </authorList>
    </citation>
    <scope>NUCLEOTIDE SEQUENCE [LARGE SCALE GENOMIC DNA]</scope>
    <source>
        <strain evidence="8 9">BYS78W</strain>
    </source>
</reference>
<keyword evidence="2" id="KW-0378">Hydrolase</keyword>
<accession>A0ABW7HF00</accession>
<dbReference type="InterPro" id="IPR015943">
    <property type="entry name" value="WD40/YVTN_repeat-like_dom_sf"/>
</dbReference>
<keyword evidence="4" id="KW-0326">Glycosidase</keyword>
<evidence type="ECO:0000313" key="9">
    <source>
        <dbReference type="Proteomes" id="UP001606134"/>
    </source>
</evidence>
<evidence type="ECO:0000256" key="4">
    <source>
        <dbReference type="ARBA" id="ARBA00023295"/>
    </source>
</evidence>
<feature type="chain" id="PRO_5047149248" evidence="7">
    <location>
        <begin position="28"/>
        <end position="728"/>
    </location>
</feature>
<evidence type="ECO:0000256" key="7">
    <source>
        <dbReference type="SAM" id="SignalP"/>
    </source>
</evidence>
<evidence type="ECO:0000256" key="2">
    <source>
        <dbReference type="ARBA" id="ARBA00022801"/>
    </source>
</evidence>
<protein>
    <submittedName>
        <fullName evidence="8">Uncharacterized protein</fullName>
    </submittedName>
</protein>
<sequence>MTIHRRALLSSSGAALALAAAGGRALAASTEPRPQAWRNLPFGGGGFVTGISLHPRRPGLAYLRCDRGGAYRRDGHDQPWMPLLDHLGGADADLTSVLSLALDPRDPQRVFMACGDTTGEWSRKAAVLASTDGGAHWTVHEQPFRLGGSEGGRGSGERLQVDPQDGRVLVLGTTRDGLLRSSDGGVSFSALGLPARQVSLVLFDPAGEGKVIYAGAVDKPGLYVTRDGGASFKREDGAPAEIPQRAAFAPDGALVVSFAVAGDWPPNPGGLRGGSLWKRSPAGAWTDITPSRPQGRPFAYGAVDIDPRGRILCSMLLEGWDGGGDELYLSEDGGAQWTALSARSTHDTRSHPWLAARLAGAAGLGHQIADARFDPTDPERLTYGTEYGLWSTANLGAAKRPGEHVQWRFDVAGIEQAQALSLHSPSGGVMLFAGMGRGLGGGAWEEAGKAPDAGLFRPCRDASPSIDTAWAAPHIAARTMDGGSGGATSVDGGASWTPFGAQGLVKDARGGHVAVSAKGGSLVWAPPRQPAIVSLDRGRSWRLCKGWPETRDAELVPVAEKNAEGVFYVLDFTRGQVLVSVDAGQTFAPSLQGLPQLNPSWQRGFIVSAPGTLRDLWIGLPDALVHVAGIDERPRTIKRVAGAEWLALGKAAAGATYPGVYLAGRVVAPNGEEAQGLFRSDDAGASFVRIDDGQQHFAGILSLAADPLEHGTVYVGTRGRGVFIGSVR</sequence>
<evidence type="ECO:0000256" key="1">
    <source>
        <dbReference type="ARBA" id="ARBA00022729"/>
    </source>
</evidence>
<comment type="caution">
    <text evidence="8">The sequence shown here is derived from an EMBL/GenBank/DDBJ whole genome shotgun (WGS) entry which is preliminary data.</text>
</comment>
<proteinExistence type="inferred from homology"/>
<keyword evidence="1 7" id="KW-0732">Signal</keyword>
<dbReference type="InterPro" id="IPR052025">
    <property type="entry name" value="Xyloglucanase_GH74"/>
</dbReference>
<dbReference type="PANTHER" id="PTHR43739:SF2">
    <property type="entry name" value="OLIGOXYLOGLUCAN-REDUCING END-SPECIFIC XYLOGLUCANASE-RELATED"/>
    <property type="match status" value="1"/>
</dbReference>
<dbReference type="InterPro" id="IPR006311">
    <property type="entry name" value="TAT_signal"/>
</dbReference>
<dbReference type="SUPFAM" id="SSF110296">
    <property type="entry name" value="Oligoxyloglucan reducing end-specific cellobiohydrolase"/>
    <property type="match status" value="2"/>
</dbReference>
<evidence type="ECO:0000313" key="8">
    <source>
        <dbReference type="EMBL" id="MFG6488486.1"/>
    </source>
</evidence>
<evidence type="ECO:0000256" key="6">
    <source>
        <dbReference type="ARBA" id="ARBA00037986"/>
    </source>
</evidence>
<dbReference type="PROSITE" id="PS51318">
    <property type="entry name" value="TAT"/>
    <property type="match status" value="1"/>
</dbReference>
<dbReference type="Gene3D" id="2.130.10.10">
    <property type="entry name" value="YVTN repeat-like/Quinoprotein amine dehydrogenase"/>
    <property type="match status" value="2"/>
</dbReference>
<dbReference type="Proteomes" id="UP001606134">
    <property type="component" value="Unassembled WGS sequence"/>
</dbReference>
<keyword evidence="9" id="KW-1185">Reference proteome</keyword>
<evidence type="ECO:0000256" key="3">
    <source>
        <dbReference type="ARBA" id="ARBA00023277"/>
    </source>
</evidence>
<feature type="signal peptide" evidence="7">
    <location>
        <begin position="1"/>
        <end position="27"/>
    </location>
</feature>
<dbReference type="PANTHER" id="PTHR43739">
    <property type="entry name" value="XYLOGLUCANASE (EUROFUNG)"/>
    <property type="match status" value="1"/>
</dbReference>